<name>A0A2H0RC40_9BACT</name>
<dbReference type="AlphaFoldDB" id="A0A2H0RC40"/>
<feature type="transmembrane region" description="Helical" evidence="1">
    <location>
        <begin position="7"/>
        <end position="27"/>
    </location>
</feature>
<evidence type="ECO:0000256" key="1">
    <source>
        <dbReference type="SAM" id="Phobius"/>
    </source>
</evidence>
<gene>
    <name evidence="2" type="ORF">COV23_01705</name>
</gene>
<organism evidence="2 3">
    <name type="scientific">Candidatus Wolfebacteria bacterium CG10_big_fil_rev_8_21_14_0_10_31_9</name>
    <dbReference type="NCBI Taxonomy" id="1975070"/>
    <lineage>
        <taxon>Bacteria</taxon>
        <taxon>Candidatus Wolfeibacteriota</taxon>
    </lineage>
</organism>
<reference evidence="2 3" key="1">
    <citation type="submission" date="2017-09" db="EMBL/GenBank/DDBJ databases">
        <title>Depth-based differentiation of microbial function through sediment-hosted aquifers and enrichment of novel symbionts in the deep terrestrial subsurface.</title>
        <authorList>
            <person name="Probst A.J."/>
            <person name="Ladd B."/>
            <person name="Jarett J.K."/>
            <person name="Geller-Mcgrath D.E."/>
            <person name="Sieber C.M."/>
            <person name="Emerson J.B."/>
            <person name="Anantharaman K."/>
            <person name="Thomas B.C."/>
            <person name="Malmstrom R."/>
            <person name="Stieglmeier M."/>
            <person name="Klingl A."/>
            <person name="Woyke T."/>
            <person name="Ryan C.M."/>
            <person name="Banfield J.F."/>
        </authorList>
    </citation>
    <scope>NUCLEOTIDE SEQUENCE [LARGE SCALE GENOMIC DNA]</scope>
    <source>
        <strain evidence="2">CG10_big_fil_rev_8_21_14_0_10_31_9</strain>
    </source>
</reference>
<dbReference type="EMBL" id="PCXV01000027">
    <property type="protein sequence ID" value="PIR44102.1"/>
    <property type="molecule type" value="Genomic_DNA"/>
</dbReference>
<sequence length="114" mass="12933">MDYKKLFGYGVLIWAVVYLVATAFVGYKLSGMLWTQIVLVIISAVFSYFLAKNLSANLVVGMLKYSFSWMIMTIILSIIFTVPFTGWIVFNSWDMWASFLVILLVPLVAVKKSV</sequence>
<protein>
    <submittedName>
        <fullName evidence="2">Uncharacterized protein</fullName>
    </submittedName>
</protein>
<proteinExistence type="predicted"/>
<keyword evidence="1" id="KW-0812">Transmembrane</keyword>
<feature type="transmembrane region" description="Helical" evidence="1">
    <location>
        <begin position="63"/>
        <end position="87"/>
    </location>
</feature>
<keyword evidence="1" id="KW-0472">Membrane</keyword>
<keyword evidence="1" id="KW-1133">Transmembrane helix</keyword>
<feature type="transmembrane region" description="Helical" evidence="1">
    <location>
        <begin position="33"/>
        <end position="51"/>
    </location>
</feature>
<accession>A0A2H0RC40</accession>
<evidence type="ECO:0000313" key="2">
    <source>
        <dbReference type="EMBL" id="PIR44102.1"/>
    </source>
</evidence>
<feature type="transmembrane region" description="Helical" evidence="1">
    <location>
        <begin position="93"/>
        <end position="110"/>
    </location>
</feature>
<evidence type="ECO:0000313" key="3">
    <source>
        <dbReference type="Proteomes" id="UP000231602"/>
    </source>
</evidence>
<dbReference type="Proteomes" id="UP000231602">
    <property type="component" value="Unassembled WGS sequence"/>
</dbReference>
<comment type="caution">
    <text evidence="2">The sequence shown here is derived from an EMBL/GenBank/DDBJ whole genome shotgun (WGS) entry which is preliminary data.</text>
</comment>